<dbReference type="Proteomes" id="UP000298246">
    <property type="component" value="Unassembled WGS sequence"/>
</dbReference>
<dbReference type="SUPFAM" id="SSF55729">
    <property type="entry name" value="Acyl-CoA N-acyltransferases (Nat)"/>
    <property type="match status" value="1"/>
</dbReference>
<dbReference type="RefSeq" id="WP_134751733.1">
    <property type="nucleotide sequence ID" value="NZ_MYFO02000011.1"/>
</dbReference>
<dbReference type="PANTHER" id="PTHR43415:SF3">
    <property type="entry name" value="GNAT-FAMILY ACETYLTRANSFERASE"/>
    <property type="match status" value="1"/>
</dbReference>
<gene>
    <name evidence="2" type="ORF">B5M42_08505</name>
</gene>
<organism evidence="2 3">
    <name type="scientific">Paenibacillus athensensis</name>
    <dbReference type="NCBI Taxonomy" id="1967502"/>
    <lineage>
        <taxon>Bacteria</taxon>
        <taxon>Bacillati</taxon>
        <taxon>Bacillota</taxon>
        <taxon>Bacilli</taxon>
        <taxon>Bacillales</taxon>
        <taxon>Paenibacillaceae</taxon>
        <taxon>Paenibacillus</taxon>
    </lineage>
</organism>
<protein>
    <recommendedName>
        <fullName evidence="1">N-acetyltransferase domain-containing protein</fullName>
    </recommendedName>
</protein>
<comment type="caution">
    <text evidence="2">The sequence shown here is derived from an EMBL/GenBank/DDBJ whole genome shotgun (WGS) entry which is preliminary data.</text>
</comment>
<reference evidence="2 3" key="1">
    <citation type="submission" date="2017-03" db="EMBL/GenBank/DDBJ databases">
        <title>Isolation of Levoglucosan Utilizing Bacteria.</title>
        <authorList>
            <person name="Arya A.S."/>
        </authorList>
    </citation>
    <scope>NUCLEOTIDE SEQUENCE [LARGE SCALE GENOMIC DNA]</scope>
    <source>
        <strain evidence="2 3">MEC069</strain>
    </source>
</reference>
<dbReference type="EMBL" id="MYFO01000008">
    <property type="protein sequence ID" value="TFE88941.1"/>
    <property type="molecule type" value="Genomic_DNA"/>
</dbReference>
<proteinExistence type="predicted"/>
<dbReference type="Gene3D" id="3.40.630.30">
    <property type="match status" value="1"/>
</dbReference>
<name>A0A4Y8Q4P1_9BACL</name>
<evidence type="ECO:0000259" key="1">
    <source>
        <dbReference type="PROSITE" id="PS51186"/>
    </source>
</evidence>
<evidence type="ECO:0000313" key="2">
    <source>
        <dbReference type="EMBL" id="TFE88941.1"/>
    </source>
</evidence>
<dbReference type="InterPro" id="IPR016181">
    <property type="entry name" value="Acyl_CoA_acyltransferase"/>
</dbReference>
<evidence type="ECO:0000313" key="3">
    <source>
        <dbReference type="Proteomes" id="UP000298246"/>
    </source>
</evidence>
<accession>A0A4Y8Q4P1</accession>
<feature type="domain" description="N-acetyltransferase" evidence="1">
    <location>
        <begin position="12"/>
        <end position="177"/>
    </location>
</feature>
<dbReference type="PANTHER" id="PTHR43415">
    <property type="entry name" value="SPERMIDINE N(1)-ACETYLTRANSFERASE"/>
    <property type="match status" value="1"/>
</dbReference>
<dbReference type="InterPro" id="IPR000182">
    <property type="entry name" value="GNAT_dom"/>
</dbReference>
<keyword evidence="3" id="KW-1185">Reference proteome</keyword>
<dbReference type="AlphaFoldDB" id="A0A4Y8Q4P1"/>
<sequence>MSREAFLRGERVYLRMLNESDAADNYLQWFNDSEVCRFNNHHRYPYSYQGALAYIEFARTTKDALILAIVAYESDEHIGNIALQNIDHLHRSAEYAIVLGQSAYWGKGYAKEASQLIIDHGFGELNLNRIGCGTYATNIGMQKLAQALGFVQEGVKRSAVFKSHAYVDVYVYGLLREEWNRHRTKERGNKQ</sequence>
<dbReference type="GO" id="GO:0016747">
    <property type="term" value="F:acyltransferase activity, transferring groups other than amino-acyl groups"/>
    <property type="evidence" value="ECO:0007669"/>
    <property type="project" value="InterPro"/>
</dbReference>
<dbReference type="Pfam" id="PF13302">
    <property type="entry name" value="Acetyltransf_3"/>
    <property type="match status" value="1"/>
</dbReference>
<dbReference type="OrthoDB" id="9795206at2"/>
<dbReference type="PROSITE" id="PS51186">
    <property type="entry name" value="GNAT"/>
    <property type="match status" value="1"/>
</dbReference>